<evidence type="ECO:0000313" key="1">
    <source>
        <dbReference type="EMBL" id="CAI6344815.1"/>
    </source>
</evidence>
<name>A0AAV0VMK3_9HEMI</name>
<sequence length="385" mass="43868">MSSNQQCRKGRSLKRWVVAIFTDTKDFSVVPINWLNLDFNLEDLTQSNISSVQYCRWPPFKVTSLELMNADDAEETWQSFKIKIMDGKIYVNFKQAWHKQVEIEFSATESEQEPPSNKKKYQPSSCSKSLLVNLSDESNDYDDDDFYNVMASSQTTQTHSLAAPVPAAQSSSSLSTAHGVELNPDLTSDLTELMPILNKNMCSTSDISFKPINEIDTYNQTYLQQDNDPTVKMMLNRILIKISNIENILSKNHKDESILLDESFRSKFPLIHAEGFLLVETCILNENGFASKLKCFIRSIGGRDGKEHITRSLTKLFKNEYAGKCTMTGRGKNIITKIGDAELIKILTNVIKENSKNAITNSDIEREIAEWFRRANTRVQRDKQN</sequence>
<reference evidence="1 2" key="1">
    <citation type="submission" date="2023-01" db="EMBL/GenBank/DDBJ databases">
        <authorList>
            <person name="Whitehead M."/>
        </authorList>
    </citation>
    <scope>NUCLEOTIDE SEQUENCE [LARGE SCALE GENOMIC DNA]</scope>
</reference>
<dbReference type="PANTHER" id="PTHR34153">
    <property type="entry name" value="SI:CH211-262H13.3-RELATED-RELATED"/>
    <property type="match status" value="1"/>
</dbReference>
<organism evidence="1 2">
    <name type="scientific">Macrosiphum euphorbiae</name>
    <name type="common">potato aphid</name>
    <dbReference type="NCBI Taxonomy" id="13131"/>
    <lineage>
        <taxon>Eukaryota</taxon>
        <taxon>Metazoa</taxon>
        <taxon>Ecdysozoa</taxon>
        <taxon>Arthropoda</taxon>
        <taxon>Hexapoda</taxon>
        <taxon>Insecta</taxon>
        <taxon>Pterygota</taxon>
        <taxon>Neoptera</taxon>
        <taxon>Paraneoptera</taxon>
        <taxon>Hemiptera</taxon>
        <taxon>Sternorrhyncha</taxon>
        <taxon>Aphidomorpha</taxon>
        <taxon>Aphidoidea</taxon>
        <taxon>Aphididae</taxon>
        <taxon>Macrosiphini</taxon>
        <taxon>Macrosiphum</taxon>
    </lineage>
</organism>
<evidence type="ECO:0000313" key="2">
    <source>
        <dbReference type="Proteomes" id="UP001160148"/>
    </source>
</evidence>
<proteinExistence type="predicted"/>
<protein>
    <recommendedName>
        <fullName evidence="3">DUF4806 domain-containing protein</fullName>
    </recommendedName>
</protein>
<comment type="caution">
    <text evidence="1">The sequence shown here is derived from an EMBL/GenBank/DDBJ whole genome shotgun (WGS) entry which is preliminary data.</text>
</comment>
<accession>A0AAV0VMK3</accession>
<keyword evidence="2" id="KW-1185">Reference proteome</keyword>
<dbReference type="Proteomes" id="UP001160148">
    <property type="component" value="Unassembled WGS sequence"/>
</dbReference>
<evidence type="ECO:0008006" key="3">
    <source>
        <dbReference type="Google" id="ProtNLM"/>
    </source>
</evidence>
<gene>
    <name evidence="1" type="ORF">MEUPH1_LOCUS1901</name>
</gene>
<dbReference type="AlphaFoldDB" id="A0AAV0VMK3"/>
<dbReference type="EMBL" id="CARXXK010000001">
    <property type="protein sequence ID" value="CAI6344815.1"/>
    <property type="molecule type" value="Genomic_DNA"/>
</dbReference>
<dbReference type="PANTHER" id="PTHR34153:SF2">
    <property type="entry name" value="SI:CH211-262H13.3-RELATED"/>
    <property type="match status" value="1"/>
</dbReference>